<comment type="cofactor">
    <cofactor evidence="5">
        <name>FAD</name>
        <dbReference type="ChEBI" id="CHEBI:57692"/>
    </cofactor>
</comment>
<dbReference type="Proteomes" id="UP000241346">
    <property type="component" value="Unassembled WGS sequence"/>
</dbReference>
<dbReference type="Gene3D" id="3.30.300.330">
    <property type="match status" value="1"/>
</dbReference>
<dbReference type="InterPro" id="IPR016164">
    <property type="entry name" value="FAD-linked_Oxase-like_C"/>
</dbReference>
<evidence type="ECO:0000313" key="9">
    <source>
        <dbReference type="Proteomes" id="UP000241346"/>
    </source>
</evidence>
<evidence type="ECO:0000313" key="8">
    <source>
        <dbReference type="EMBL" id="PSW09858.1"/>
    </source>
</evidence>
<feature type="binding site" evidence="5">
    <location>
        <begin position="209"/>
        <end position="215"/>
    </location>
    <ligand>
        <name>FAD</name>
        <dbReference type="ChEBI" id="CHEBI:57692"/>
    </ligand>
</feature>
<dbReference type="Pfam" id="PF02913">
    <property type="entry name" value="FAD-oxidase_C"/>
    <property type="match status" value="1"/>
</dbReference>
<sequence>MLDYPLIVKKLEKALDVAKVSTQKRDLEASSHDTWPLMTKLNLLDKHPNKADVVVRAQNDDDICQVLEIANEEKIPVTVRALASSVTGQPLPTKGGIVLDISEIPSSYSLNEQNMTVTATCSQNGGDLEDMLQQQGWTLGHSPQSLYRSTVGGWLATLATGQFSSLYGGIEDLVVGYDVILATGEKMTLKANPRAAMGPDLRQIFLGSEGTLGVITSVTLKVFPKMEAEAFMTYAIPTVEDGLALMREITASNLKPFLVRFYDTEEAKHAMQDKSFDTPVLFLGSRGLAAMVDAEQNVLHQLAEKHGGKAIGPEGTLGWMERRFDFSTVENLLATKGGFGETIEIAHNWDSIHLLWQDLKQALDPMANEVISHFSHIYNQGTSMYVILLGQEESDEAAVARLEQIWKTTMEVCIKHGAELSHHHGGGLARSPYSRRSIGEAHLILRKLKAALDPNAILNPGKLGLD</sequence>
<dbReference type="GO" id="GO:0008609">
    <property type="term" value="F:alkylglycerone-phosphate synthase activity"/>
    <property type="evidence" value="ECO:0007669"/>
    <property type="project" value="InterPro"/>
</dbReference>
<dbReference type="InterPro" id="IPR016169">
    <property type="entry name" value="FAD-bd_PCMH_sub2"/>
</dbReference>
<dbReference type="Gene3D" id="1.10.45.10">
    <property type="entry name" value="Vanillyl-alcohol Oxidase, Chain A, domain 4"/>
    <property type="match status" value="1"/>
</dbReference>
<dbReference type="OrthoDB" id="9811557at2"/>
<evidence type="ECO:0000256" key="2">
    <source>
        <dbReference type="ARBA" id="ARBA00022630"/>
    </source>
</evidence>
<gene>
    <name evidence="8" type="ORF">C9J01_20140</name>
</gene>
<evidence type="ECO:0000256" key="6">
    <source>
        <dbReference type="PIRSR" id="PIRSR625650-4"/>
    </source>
</evidence>
<dbReference type="SUPFAM" id="SSF56176">
    <property type="entry name" value="FAD-binding/transporter-associated domain-like"/>
    <property type="match status" value="1"/>
</dbReference>
<dbReference type="InterPro" id="IPR016171">
    <property type="entry name" value="Vanillyl_alc_oxidase_C-sub2"/>
</dbReference>
<evidence type="ECO:0000256" key="3">
    <source>
        <dbReference type="ARBA" id="ARBA00022827"/>
    </source>
</evidence>
<dbReference type="RefSeq" id="WP_107299935.1">
    <property type="nucleotide sequence ID" value="NZ_PYMB01000013.1"/>
</dbReference>
<reference evidence="8 9" key="1">
    <citation type="submission" date="2018-03" db="EMBL/GenBank/DDBJ databases">
        <title>Whole genome sequencing of Histamine producing bacteria.</title>
        <authorList>
            <person name="Butler K."/>
        </authorList>
    </citation>
    <scope>NUCLEOTIDE SEQUENCE [LARGE SCALE GENOMIC DNA]</scope>
    <source>
        <strain evidence="8 9">DSM 19138</strain>
    </source>
</reference>
<dbReference type="PANTHER" id="PTHR46568">
    <property type="entry name" value="ALKYLDIHYDROXYACETONEPHOSPHATE SYNTHASE, PEROXISOMAL"/>
    <property type="match status" value="1"/>
</dbReference>
<dbReference type="SUPFAM" id="SSF55103">
    <property type="entry name" value="FAD-linked oxidases, C-terminal domain"/>
    <property type="match status" value="1"/>
</dbReference>
<comment type="similarity">
    <text evidence="1">Belongs to the FAD-binding oxidoreductase/transferase type 4 family.</text>
</comment>
<dbReference type="InterPro" id="IPR004113">
    <property type="entry name" value="FAD-bd_oxidored_4_C"/>
</dbReference>
<name>A0A2T3N922_9GAMM</name>
<proteinExistence type="inferred from homology"/>
<evidence type="ECO:0000256" key="1">
    <source>
        <dbReference type="ARBA" id="ARBA00008000"/>
    </source>
</evidence>
<dbReference type="InterPro" id="IPR025650">
    <property type="entry name" value="Alkyl-DHAP_Synthase"/>
</dbReference>
<keyword evidence="2" id="KW-0285">Flavoprotein</keyword>
<feature type="site" description="Important for enzyme activity" evidence="6">
    <location>
        <position position="260"/>
    </location>
</feature>
<dbReference type="InterPro" id="IPR036318">
    <property type="entry name" value="FAD-bd_PCMH-like_sf"/>
</dbReference>
<organism evidence="8 9">
    <name type="scientific">Photobacterium rosenbergii</name>
    <dbReference type="NCBI Taxonomy" id="294936"/>
    <lineage>
        <taxon>Bacteria</taxon>
        <taxon>Pseudomonadati</taxon>
        <taxon>Pseudomonadota</taxon>
        <taxon>Gammaproteobacteria</taxon>
        <taxon>Vibrionales</taxon>
        <taxon>Vibrionaceae</taxon>
        <taxon>Photobacterium</taxon>
    </lineage>
</organism>
<dbReference type="PANTHER" id="PTHR46568:SF1">
    <property type="entry name" value="ALKYLDIHYDROXYACETONEPHOSPHATE SYNTHASE, PEROXISOMAL"/>
    <property type="match status" value="1"/>
</dbReference>
<keyword evidence="3 5" id="KW-0274">FAD</keyword>
<evidence type="ECO:0000256" key="4">
    <source>
        <dbReference type="PIRSR" id="PIRSR625650-1"/>
    </source>
</evidence>
<evidence type="ECO:0000256" key="5">
    <source>
        <dbReference type="PIRSR" id="PIRSR625650-3"/>
    </source>
</evidence>
<dbReference type="Gene3D" id="3.30.465.10">
    <property type="match status" value="1"/>
</dbReference>
<feature type="domain" description="FAD-binding PCMH-type" evidence="7">
    <location>
        <begin position="46"/>
        <end position="225"/>
    </location>
</feature>
<accession>A0A2T3N922</accession>
<feature type="active site" description="Proton donor/acceptor" evidence="4">
    <location>
        <position position="385"/>
    </location>
</feature>
<dbReference type="Pfam" id="PF01565">
    <property type="entry name" value="FAD_binding_4"/>
    <property type="match status" value="1"/>
</dbReference>
<dbReference type="AlphaFoldDB" id="A0A2T3N922"/>
<evidence type="ECO:0000259" key="7">
    <source>
        <dbReference type="PROSITE" id="PS51387"/>
    </source>
</evidence>
<comment type="caution">
    <text evidence="8">The sequence shown here is derived from an EMBL/GenBank/DDBJ whole genome shotgun (WGS) entry which is preliminary data.</text>
</comment>
<dbReference type="InterPro" id="IPR016166">
    <property type="entry name" value="FAD-bd_PCMH"/>
</dbReference>
<dbReference type="PROSITE" id="PS51387">
    <property type="entry name" value="FAD_PCMH"/>
    <property type="match status" value="1"/>
</dbReference>
<protein>
    <submittedName>
        <fullName evidence="8">FAD-binding oxidoreductase</fullName>
    </submittedName>
</protein>
<dbReference type="EMBL" id="PYMB01000013">
    <property type="protein sequence ID" value="PSW09858.1"/>
    <property type="molecule type" value="Genomic_DNA"/>
</dbReference>
<dbReference type="GO" id="GO:0071949">
    <property type="term" value="F:FAD binding"/>
    <property type="evidence" value="ECO:0007669"/>
    <property type="project" value="InterPro"/>
</dbReference>
<dbReference type="GO" id="GO:0008610">
    <property type="term" value="P:lipid biosynthetic process"/>
    <property type="evidence" value="ECO:0007669"/>
    <property type="project" value="InterPro"/>
</dbReference>
<dbReference type="InterPro" id="IPR006094">
    <property type="entry name" value="Oxid_FAD_bind_N"/>
</dbReference>